<dbReference type="Proteomes" id="UP001195483">
    <property type="component" value="Unassembled WGS sequence"/>
</dbReference>
<dbReference type="PANTHER" id="PTHR24329">
    <property type="entry name" value="HOMEOBOX PROTEIN ARISTALESS"/>
    <property type="match status" value="1"/>
</dbReference>
<name>A0AAE0STY0_9BIVA</name>
<dbReference type="SMART" id="SM00389">
    <property type="entry name" value="HOX"/>
    <property type="match status" value="1"/>
</dbReference>
<keyword evidence="2 5" id="KW-0238">DNA-binding</keyword>
<comment type="caution">
    <text evidence="9">The sequence shown here is derived from an EMBL/GenBank/DDBJ whole genome shotgun (WGS) entry which is preliminary data.</text>
</comment>
<dbReference type="Gene3D" id="1.10.10.60">
    <property type="entry name" value="Homeodomain-like"/>
    <property type="match status" value="1"/>
</dbReference>
<dbReference type="InterPro" id="IPR017970">
    <property type="entry name" value="Homeobox_CS"/>
</dbReference>
<dbReference type="PROSITE" id="PS00027">
    <property type="entry name" value="HOMEOBOX_1"/>
    <property type="match status" value="1"/>
</dbReference>
<evidence type="ECO:0000313" key="10">
    <source>
        <dbReference type="Proteomes" id="UP001195483"/>
    </source>
</evidence>
<gene>
    <name evidence="9" type="ORF">CHS0354_029447</name>
</gene>
<accession>A0AAE0STY0</accession>
<reference evidence="9" key="1">
    <citation type="journal article" date="2021" name="Genome Biol. Evol.">
        <title>A High-Quality Reference Genome for a Parasitic Bivalve with Doubly Uniparental Inheritance (Bivalvia: Unionida).</title>
        <authorList>
            <person name="Smith C.H."/>
        </authorList>
    </citation>
    <scope>NUCLEOTIDE SEQUENCE</scope>
    <source>
        <strain evidence="9">CHS0354</strain>
    </source>
</reference>
<dbReference type="PROSITE" id="PS50071">
    <property type="entry name" value="HOMEOBOX_2"/>
    <property type="match status" value="1"/>
</dbReference>
<evidence type="ECO:0000313" key="9">
    <source>
        <dbReference type="EMBL" id="KAK3597866.1"/>
    </source>
</evidence>
<comment type="subcellular location">
    <subcellularLocation>
        <location evidence="1 5 6">Nucleus</location>
    </subcellularLocation>
</comment>
<dbReference type="Pfam" id="PF00046">
    <property type="entry name" value="Homeodomain"/>
    <property type="match status" value="1"/>
</dbReference>
<dbReference type="EMBL" id="JAEAOA010001763">
    <property type="protein sequence ID" value="KAK3597866.1"/>
    <property type="molecule type" value="Genomic_DNA"/>
</dbReference>
<evidence type="ECO:0000256" key="6">
    <source>
        <dbReference type="RuleBase" id="RU000682"/>
    </source>
</evidence>
<dbReference type="InterPro" id="IPR050649">
    <property type="entry name" value="Paired_Homeobox_TFs"/>
</dbReference>
<dbReference type="AlphaFoldDB" id="A0AAE0STY0"/>
<dbReference type="GO" id="GO:0005634">
    <property type="term" value="C:nucleus"/>
    <property type="evidence" value="ECO:0007669"/>
    <property type="project" value="UniProtKB-SubCell"/>
</dbReference>
<dbReference type="InterPro" id="IPR009057">
    <property type="entry name" value="Homeodomain-like_sf"/>
</dbReference>
<reference evidence="9" key="2">
    <citation type="journal article" date="2021" name="Genome Biol. Evol.">
        <title>Developing a high-quality reference genome for a parasitic bivalve with doubly uniparental inheritance (Bivalvia: Unionida).</title>
        <authorList>
            <person name="Smith C.H."/>
        </authorList>
    </citation>
    <scope>NUCLEOTIDE SEQUENCE</scope>
    <source>
        <strain evidence="9">CHS0354</strain>
        <tissue evidence="9">Mantle</tissue>
    </source>
</reference>
<evidence type="ECO:0000259" key="8">
    <source>
        <dbReference type="PROSITE" id="PS50071"/>
    </source>
</evidence>
<evidence type="ECO:0000256" key="2">
    <source>
        <dbReference type="ARBA" id="ARBA00023125"/>
    </source>
</evidence>
<organism evidence="9 10">
    <name type="scientific">Potamilus streckersoni</name>
    <dbReference type="NCBI Taxonomy" id="2493646"/>
    <lineage>
        <taxon>Eukaryota</taxon>
        <taxon>Metazoa</taxon>
        <taxon>Spiralia</taxon>
        <taxon>Lophotrochozoa</taxon>
        <taxon>Mollusca</taxon>
        <taxon>Bivalvia</taxon>
        <taxon>Autobranchia</taxon>
        <taxon>Heteroconchia</taxon>
        <taxon>Palaeoheterodonta</taxon>
        <taxon>Unionida</taxon>
        <taxon>Unionoidea</taxon>
        <taxon>Unionidae</taxon>
        <taxon>Ambleminae</taxon>
        <taxon>Lampsilini</taxon>
        <taxon>Potamilus</taxon>
    </lineage>
</organism>
<dbReference type="InterPro" id="IPR001356">
    <property type="entry name" value="HD"/>
</dbReference>
<keyword evidence="3 5" id="KW-0371">Homeobox</keyword>
<feature type="compositionally biased region" description="Basic and acidic residues" evidence="7">
    <location>
        <begin position="227"/>
        <end position="238"/>
    </location>
</feature>
<sequence>MYHIPLGLCYSPEQLKFFHSVEQLKSLYSIEQLKNMYSHEHLRIMYSQVLCNREHPMSLFTQEQLSNLCRTLEAMKTTLSSILPTPTLTPPSLFSIDNIMGQRSHLMQGESLTFPVHRNGVVPMAPDMVAAYHQLHDFLTPMGLVGVGQKRKRRHRTIFTEEQLQELETTFQKTHYPDVFLRSELATKIDMNEERVEVWFKNRRAKWRKMKREENTSKSAPEEQINMEDRRKEDQNETVCKDNTRCNLNGRITGDVCPFSFTNNDVCSLNYSINHSLNGNNTEESLSKECEHSHTTSEPSS</sequence>
<protein>
    <recommendedName>
        <fullName evidence="8">Homeobox domain-containing protein</fullName>
    </recommendedName>
</protein>
<dbReference type="PANTHER" id="PTHR24329:SF516">
    <property type="entry name" value="HOMEOBOX PROTEIN GOOSECOID"/>
    <property type="match status" value="1"/>
</dbReference>
<feature type="region of interest" description="Disordered" evidence="7">
    <location>
        <begin position="210"/>
        <end position="238"/>
    </location>
</feature>
<reference evidence="9" key="3">
    <citation type="submission" date="2023-05" db="EMBL/GenBank/DDBJ databases">
        <authorList>
            <person name="Smith C.H."/>
        </authorList>
    </citation>
    <scope>NUCLEOTIDE SEQUENCE</scope>
    <source>
        <strain evidence="9">CHS0354</strain>
        <tissue evidence="9">Mantle</tissue>
    </source>
</reference>
<evidence type="ECO:0000256" key="1">
    <source>
        <dbReference type="ARBA" id="ARBA00004123"/>
    </source>
</evidence>
<dbReference type="FunFam" id="1.10.10.60:FF:000679">
    <property type="entry name" value="Homeobox protein aristaless"/>
    <property type="match status" value="1"/>
</dbReference>
<dbReference type="GO" id="GO:0000977">
    <property type="term" value="F:RNA polymerase II transcription regulatory region sequence-specific DNA binding"/>
    <property type="evidence" value="ECO:0007669"/>
    <property type="project" value="TreeGrafter"/>
</dbReference>
<proteinExistence type="predicted"/>
<keyword evidence="4 5" id="KW-0539">Nucleus</keyword>
<dbReference type="GO" id="GO:0000981">
    <property type="term" value="F:DNA-binding transcription factor activity, RNA polymerase II-specific"/>
    <property type="evidence" value="ECO:0007669"/>
    <property type="project" value="InterPro"/>
</dbReference>
<keyword evidence="10" id="KW-1185">Reference proteome</keyword>
<evidence type="ECO:0000256" key="5">
    <source>
        <dbReference type="PROSITE-ProRule" id="PRU00108"/>
    </source>
</evidence>
<feature type="domain" description="Homeobox" evidence="8">
    <location>
        <begin position="150"/>
        <end position="210"/>
    </location>
</feature>
<dbReference type="CDD" id="cd00086">
    <property type="entry name" value="homeodomain"/>
    <property type="match status" value="1"/>
</dbReference>
<feature type="compositionally biased region" description="Basic and acidic residues" evidence="7">
    <location>
        <begin position="285"/>
        <end position="295"/>
    </location>
</feature>
<evidence type="ECO:0000256" key="4">
    <source>
        <dbReference type="ARBA" id="ARBA00023242"/>
    </source>
</evidence>
<feature type="region of interest" description="Disordered" evidence="7">
    <location>
        <begin position="280"/>
        <end position="301"/>
    </location>
</feature>
<feature type="DNA-binding region" description="Homeobox" evidence="5">
    <location>
        <begin position="152"/>
        <end position="211"/>
    </location>
</feature>
<evidence type="ECO:0000256" key="7">
    <source>
        <dbReference type="SAM" id="MobiDB-lite"/>
    </source>
</evidence>
<dbReference type="SUPFAM" id="SSF46689">
    <property type="entry name" value="Homeodomain-like"/>
    <property type="match status" value="1"/>
</dbReference>
<evidence type="ECO:0000256" key="3">
    <source>
        <dbReference type="ARBA" id="ARBA00023155"/>
    </source>
</evidence>